<reference evidence="2" key="1">
    <citation type="submission" date="2017-04" db="EMBL/GenBank/DDBJ databases">
        <title>Function of individual gut microbiota members based on whole genome sequencing of pure cultures obtained from chicken caecum.</title>
        <authorList>
            <person name="Medvecky M."/>
            <person name="Cejkova D."/>
            <person name="Polansky O."/>
            <person name="Karasova D."/>
            <person name="Kubasova T."/>
            <person name="Cizek A."/>
            <person name="Rychlik I."/>
        </authorList>
    </citation>
    <scope>NUCLEOTIDE SEQUENCE [LARGE SCALE GENOMIC DNA]</scope>
    <source>
        <strain evidence="2">An70</strain>
    </source>
</reference>
<proteinExistence type="predicted"/>
<keyword evidence="2" id="KW-1185">Reference proteome</keyword>
<dbReference type="Proteomes" id="UP000196560">
    <property type="component" value="Unassembled WGS sequence"/>
</dbReference>
<dbReference type="GeneID" id="98653948"/>
<gene>
    <name evidence="1" type="ORF">B5G21_01920</name>
</gene>
<dbReference type="STRING" id="1118060.GCA_000311845_01766"/>
<evidence type="ECO:0000313" key="2">
    <source>
        <dbReference type="Proteomes" id="UP000196560"/>
    </source>
</evidence>
<name>A0A1Y3U5P1_9ACTN</name>
<sequence>MPKTLNSLMKHLRNCGIAIKGSAQKRKLKNIGYYHGYKGYRFAGKASNRLPLTDFSQVAALYDFDMQVKTLLYPHVVQIETCLKNYTLEAVLKDTGSATFENIWKQSLTDYRNYRGDRYRKAWDRRQRLRGEIDNLIFRNHKNRDVIGHFRDADKDIPIWAIFEVMTLGNFGAFYECLNKRVQTSIVRDLDMPTNLESERRLKDIIFALKDLRNAVAHNGVVLDVRFRSGAVHSGVAQLIKQETGVVGVDFSDITDYIVLIAYLMRKMRLTKTECKQFISGYENILKVFYAELPFNIYSKIIKTTARNKLTALRKYASNG</sequence>
<dbReference type="EMBL" id="NFHO01000002">
    <property type="protein sequence ID" value="OUN44061.1"/>
    <property type="molecule type" value="Genomic_DNA"/>
</dbReference>
<dbReference type="AlphaFoldDB" id="A0A1Y3U5P1"/>
<comment type="caution">
    <text evidence="1">The sequence shown here is derived from an EMBL/GenBank/DDBJ whole genome shotgun (WGS) entry which is preliminary data.</text>
</comment>
<evidence type="ECO:0000313" key="1">
    <source>
        <dbReference type="EMBL" id="OUN44061.1"/>
    </source>
</evidence>
<accession>A0A1Y3U5P1</accession>
<dbReference type="RefSeq" id="WP_019129041.1">
    <property type="nucleotide sequence ID" value="NZ_CALUIC010000008.1"/>
</dbReference>
<dbReference type="Pfam" id="PF07751">
    <property type="entry name" value="Abi_2"/>
    <property type="match status" value="1"/>
</dbReference>
<evidence type="ECO:0008006" key="3">
    <source>
        <dbReference type="Google" id="ProtNLM"/>
    </source>
</evidence>
<protein>
    <recommendedName>
        <fullName evidence="3">CAAX protease</fullName>
    </recommendedName>
</protein>
<organism evidence="1 2">
    <name type="scientific">Enorma massiliensis</name>
    <dbReference type="NCBI Taxonomy" id="1472761"/>
    <lineage>
        <taxon>Bacteria</taxon>
        <taxon>Bacillati</taxon>
        <taxon>Actinomycetota</taxon>
        <taxon>Coriobacteriia</taxon>
        <taxon>Coriobacteriales</taxon>
        <taxon>Coriobacteriaceae</taxon>
        <taxon>Enorma</taxon>
    </lineage>
</organism>
<dbReference type="InterPro" id="IPR011664">
    <property type="entry name" value="Abi_system_AbiD/AbiF-like"/>
</dbReference>